<comment type="caution">
    <text evidence="15">The sequence shown here is derived from an EMBL/GenBank/DDBJ whole genome shotgun (WGS) entry which is preliminary data.</text>
</comment>
<dbReference type="Gene3D" id="2.10.250.10">
    <property type="entry name" value="Calreticulin/calnexin, P domain"/>
    <property type="match status" value="1"/>
</dbReference>
<reference evidence="15" key="1">
    <citation type="submission" date="2016-10" db="EMBL/GenBank/DDBJ databases">
        <authorList>
            <person name="Benchimol M."/>
            <person name="Almeida L.G."/>
            <person name="Vasconcelos A.T."/>
            <person name="Perreira-Neves A."/>
            <person name="Rosa I.A."/>
            <person name="Tasca T."/>
            <person name="Bogo M.R."/>
            <person name="de Souza W."/>
        </authorList>
    </citation>
    <scope>NUCLEOTIDE SEQUENCE [LARGE SCALE GENOMIC DNA]</scope>
    <source>
        <strain evidence="15">K</strain>
    </source>
</reference>
<dbReference type="AlphaFoldDB" id="A0A1J4KRT6"/>
<dbReference type="RefSeq" id="XP_068367115.1">
    <property type="nucleotide sequence ID" value="XM_068498563.1"/>
</dbReference>
<dbReference type="InterPro" id="IPR001580">
    <property type="entry name" value="Calret/calnex"/>
</dbReference>
<dbReference type="PROSITE" id="PS00805">
    <property type="entry name" value="CALRETICULIN_REPEAT"/>
    <property type="match status" value="1"/>
</dbReference>
<name>A0A1J4KRT6_9EUKA</name>
<dbReference type="SUPFAM" id="SSF49899">
    <property type="entry name" value="Concanavalin A-like lectins/glucanases"/>
    <property type="match status" value="1"/>
</dbReference>
<dbReference type="Gene3D" id="2.60.120.200">
    <property type="match status" value="1"/>
</dbReference>
<feature type="disulfide bond" evidence="13">
    <location>
        <begin position="116"/>
        <end position="149"/>
    </location>
</feature>
<evidence type="ECO:0000256" key="10">
    <source>
        <dbReference type="ARBA" id="ARBA00023157"/>
    </source>
</evidence>
<evidence type="ECO:0000313" key="15">
    <source>
        <dbReference type="EMBL" id="OHT13979.1"/>
    </source>
</evidence>
<dbReference type="PANTHER" id="PTHR11073">
    <property type="entry name" value="CALRETICULIN AND CALNEXIN"/>
    <property type="match status" value="1"/>
</dbReference>
<dbReference type="GO" id="GO:0006457">
    <property type="term" value="P:protein folding"/>
    <property type="evidence" value="ECO:0007669"/>
    <property type="project" value="InterPro"/>
</dbReference>
<dbReference type="EMBL" id="MLAK01000441">
    <property type="protein sequence ID" value="OHT13979.1"/>
    <property type="molecule type" value="Genomic_DNA"/>
</dbReference>
<dbReference type="GO" id="GO:0005789">
    <property type="term" value="C:endoplasmic reticulum membrane"/>
    <property type="evidence" value="ECO:0007669"/>
    <property type="project" value="UniProtKB-SubCell"/>
</dbReference>
<keyword evidence="7" id="KW-0106">Calcium</keyword>
<dbReference type="InterPro" id="IPR018124">
    <property type="entry name" value="Calret/calnex_CS"/>
</dbReference>
<dbReference type="OrthoDB" id="1938156at2759"/>
<evidence type="ECO:0000256" key="12">
    <source>
        <dbReference type="ARBA" id="ARBA00046288"/>
    </source>
</evidence>
<feature type="chain" id="PRO_5011835000" evidence="14">
    <location>
        <begin position="20"/>
        <end position="391"/>
    </location>
</feature>
<feature type="signal peptide" evidence="14">
    <location>
        <begin position="1"/>
        <end position="19"/>
    </location>
</feature>
<comment type="subcellular location">
    <subcellularLocation>
        <location evidence="12">Endomembrane system</location>
        <topology evidence="12">Single-pass type I membrane protein</topology>
    </subcellularLocation>
    <subcellularLocation>
        <location evidence="1">Endoplasmic reticulum membrane</location>
        <topology evidence="1">Single-pass membrane protein</topology>
    </subcellularLocation>
</comment>
<feature type="transmembrane region" description="Helical" evidence="14">
    <location>
        <begin position="358"/>
        <end position="378"/>
    </location>
</feature>
<keyword evidence="8 14" id="KW-1133">Transmembrane helix</keyword>
<evidence type="ECO:0000256" key="9">
    <source>
        <dbReference type="ARBA" id="ARBA00023136"/>
    </source>
</evidence>
<dbReference type="Pfam" id="PF00262">
    <property type="entry name" value="Calreticulin"/>
    <property type="match status" value="1"/>
</dbReference>
<dbReference type="GO" id="GO:0005509">
    <property type="term" value="F:calcium ion binding"/>
    <property type="evidence" value="ECO:0007669"/>
    <property type="project" value="InterPro"/>
</dbReference>
<keyword evidence="11 14" id="KW-0143">Chaperone</keyword>
<keyword evidence="10 13" id="KW-1015">Disulfide bond</keyword>
<dbReference type="InterPro" id="IPR013320">
    <property type="entry name" value="ConA-like_dom_sf"/>
</dbReference>
<protein>
    <submittedName>
        <fullName evidence="15">Calreticulin family protein</fullName>
    </submittedName>
</protein>
<dbReference type="FunFam" id="2.60.120.200:FF:000048">
    <property type="entry name" value="Calnexin homolog"/>
    <property type="match status" value="1"/>
</dbReference>
<dbReference type="VEuPathDB" id="TrichDB:TRFO_15752"/>
<dbReference type="GO" id="GO:0036503">
    <property type="term" value="P:ERAD pathway"/>
    <property type="evidence" value="ECO:0007669"/>
    <property type="project" value="TreeGrafter"/>
</dbReference>
<keyword evidence="3 14" id="KW-0812">Transmembrane</keyword>
<proteinExistence type="inferred from homology"/>
<evidence type="ECO:0000256" key="4">
    <source>
        <dbReference type="ARBA" id="ARBA00022729"/>
    </source>
</evidence>
<comment type="similarity">
    <text evidence="2 14">Belongs to the calreticulin family.</text>
</comment>
<dbReference type="InterPro" id="IPR009033">
    <property type="entry name" value="Calreticulin/calnexin_P_dom_sf"/>
</dbReference>
<dbReference type="PRINTS" id="PR00626">
    <property type="entry name" value="CALRETICULIN"/>
</dbReference>
<dbReference type="GO" id="GO:0051082">
    <property type="term" value="F:unfolded protein binding"/>
    <property type="evidence" value="ECO:0007669"/>
    <property type="project" value="InterPro"/>
</dbReference>
<evidence type="ECO:0000313" key="16">
    <source>
        <dbReference type="Proteomes" id="UP000179807"/>
    </source>
</evidence>
<evidence type="ECO:0000256" key="14">
    <source>
        <dbReference type="RuleBase" id="RU362126"/>
    </source>
</evidence>
<dbReference type="SUPFAM" id="SSF63887">
    <property type="entry name" value="P-domain of calnexin/calreticulin"/>
    <property type="match status" value="1"/>
</dbReference>
<keyword evidence="9 14" id="KW-0472">Membrane</keyword>
<sequence>MFTITFFMILINLLFYYSSQPPKVPNRPDCEVYFYEAFSDHSVEKYWIPTDSKNYTGAWQIEHTEIPQTLPNENALVAKSRNSHSAISTKFKKPITFINQTFVLQYEMRPQFAFTCSGAYLKLFSDSNFDPKKLTNETKHILMFGPDRCGELNRIHFIFNYFHPKRKIYKELILKSPPEAPVDVYNHLYTLIVRPNNTFSILVDNEIVKNGSLFFDFDPPLLEPREIPDPDDKKPEDWNENKSEWKQKKILNPFYFMDVHPHNFPPFSGIGFEIWHVNRDLAFQNILIAGDEEAVLEWNKNNFLPRQKWQLESYQEEDEASKYHENSKNDKKVKVKGVKENLEIVSNSFKQLFEEFKYQMISLLVGLLILLFFMALCCRKITQKDQKMKES</sequence>
<evidence type="ECO:0000256" key="6">
    <source>
        <dbReference type="ARBA" id="ARBA00022824"/>
    </source>
</evidence>
<dbReference type="PROSITE" id="PS00804">
    <property type="entry name" value="CALRETICULIN_2"/>
    <property type="match status" value="1"/>
</dbReference>
<evidence type="ECO:0000256" key="8">
    <source>
        <dbReference type="ARBA" id="ARBA00022989"/>
    </source>
</evidence>
<evidence type="ECO:0000256" key="7">
    <source>
        <dbReference type="ARBA" id="ARBA00022837"/>
    </source>
</evidence>
<dbReference type="Proteomes" id="UP000179807">
    <property type="component" value="Unassembled WGS sequence"/>
</dbReference>
<evidence type="ECO:0000256" key="1">
    <source>
        <dbReference type="ARBA" id="ARBA00004389"/>
    </source>
</evidence>
<evidence type="ECO:0000256" key="13">
    <source>
        <dbReference type="PIRSR" id="PIRSR601580-3"/>
    </source>
</evidence>
<gene>
    <name evidence="15" type="ORF">TRFO_15752</name>
</gene>
<dbReference type="GeneID" id="94833267"/>
<evidence type="ECO:0000256" key="5">
    <source>
        <dbReference type="ARBA" id="ARBA00022737"/>
    </source>
</evidence>
<keyword evidence="16" id="KW-1185">Reference proteome</keyword>
<keyword evidence="5" id="KW-0677">Repeat</keyword>
<accession>A0A1J4KRT6</accession>
<evidence type="ECO:0000256" key="3">
    <source>
        <dbReference type="ARBA" id="ARBA00022692"/>
    </source>
</evidence>
<evidence type="ECO:0000256" key="11">
    <source>
        <dbReference type="ARBA" id="ARBA00023186"/>
    </source>
</evidence>
<keyword evidence="6 14" id="KW-0256">Endoplasmic reticulum</keyword>
<dbReference type="PANTHER" id="PTHR11073:SF1">
    <property type="entry name" value="CALNEXIN 14D-RELATED"/>
    <property type="match status" value="1"/>
</dbReference>
<organism evidence="15 16">
    <name type="scientific">Tritrichomonas foetus</name>
    <dbReference type="NCBI Taxonomy" id="1144522"/>
    <lineage>
        <taxon>Eukaryota</taxon>
        <taxon>Metamonada</taxon>
        <taxon>Parabasalia</taxon>
        <taxon>Tritrichomonadida</taxon>
        <taxon>Tritrichomonadidae</taxon>
        <taxon>Tritrichomonas</taxon>
    </lineage>
</organism>
<evidence type="ECO:0000256" key="2">
    <source>
        <dbReference type="ARBA" id="ARBA00010983"/>
    </source>
</evidence>
<keyword evidence="4 14" id="KW-0732">Signal</keyword>